<dbReference type="SMART" id="SM00304">
    <property type="entry name" value="HAMP"/>
    <property type="match status" value="1"/>
</dbReference>
<dbReference type="AlphaFoldDB" id="A0A1V1NYJ7"/>
<evidence type="ECO:0000256" key="1">
    <source>
        <dbReference type="SAM" id="Coils"/>
    </source>
</evidence>
<dbReference type="PROSITE" id="PS50885">
    <property type="entry name" value="HAMP"/>
    <property type="match status" value="1"/>
</dbReference>
<protein>
    <recommendedName>
        <fullName evidence="2">HAMP domain-containing protein</fullName>
    </recommendedName>
</protein>
<feature type="domain" description="HAMP" evidence="2">
    <location>
        <begin position="179"/>
        <end position="225"/>
    </location>
</feature>
<dbReference type="SUPFAM" id="SSF158472">
    <property type="entry name" value="HAMP domain-like"/>
    <property type="match status" value="1"/>
</dbReference>
<feature type="coiled-coil region" evidence="1">
    <location>
        <begin position="144"/>
        <end position="171"/>
    </location>
</feature>
<gene>
    <name evidence="3" type="ORF">OMM_05014</name>
</gene>
<name>A0A1V1NYJ7_9BACT</name>
<keyword evidence="1" id="KW-0175">Coiled coil</keyword>
<comment type="caution">
    <text evidence="3">The sequence shown here is derived from an EMBL/GenBank/DDBJ whole genome shotgun (WGS) entry which is preliminary data.</text>
</comment>
<evidence type="ECO:0000313" key="3">
    <source>
        <dbReference type="EMBL" id="ETR67677.1"/>
    </source>
</evidence>
<dbReference type="Pfam" id="PF00672">
    <property type="entry name" value="HAMP"/>
    <property type="match status" value="1"/>
</dbReference>
<proteinExistence type="predicted"/>
<accession>A0A1V1NYJ7</accession>
<dbReference type="EMBL" id="ATBP01001264">
    <property type="protein sequence ID" value="ETR67677.1"/>
    <property type="molecule type" value="Genomic_DNA"/>
</dbReference>
<organism evidence="3 4">
    <name type="scientific">Candidatus Magnetoglobus multicellularis str. Araruama</name>
    <dbReference type="NCBI Taxonomy" id="890399"/>
    <lineage>
        <taxon>Bacteria</taxon>
        <taxon>Pseudomonadati</taxon>
        <taxon>Thermodesulfobacteriota</taxon>
        <taxon>Desulfobacteria</taxon>
        <taxon>Desulfobacterales</taxon>
        <taxon>Desulfobacteraceae</taxon>
        <taxon>Candidatus Magnetoglobus</taxon>
    </lineage>
</organism>
<dbReference type="Proteomes" id="UP000189670">
    <property type="component" value="Unassembled WGS sequence"/>
</dbReference>
<dbReference type="GO" id="GO:0007165">
    <property type="term" value="P:signal transduction"/>
    <property type="evidence" value="ECO:0007669"/>
    <property type="project" value="InterPro"/>
</dbReference>
<dbReference type="InterPro" id="IPR003660">
    <property type="entry name" value="HAMP_dom"/>
</dbReference>
<evidence type="ECO:0000313" key="4">
    <source>
        <dbReference type="Proteomes" id="UP000189670"/>
    </source>
</evidence>
<dbReference type="CDD" id="cd06225">
    <property type="entry name" value="HAMP"/>
    <property type="match status" value="1"/>
</dbReference>
<reference evidence="4" key="1">
    <citation type="submission" date="2012-11" db="EMBL/GenBank/DDBJ databases">
        <authorList>
            <person name="Lucero-Rivera Y.E."/>
            <person name="Tovar-Ramirez D."/>
        </authorList>
    </citation>
    <scope>NUCLEOTIDE SEQUENCE [LARGE SCALE GENOMIC DNA]</scope>
    <source>
        <strain evidence="4">Araruama</strain>
    </source>
</reference>
<sequence length="344" mass="38312">MAVGSHKDAFKAHQLVKKLSGKKDKKPLIDAAANILLDFVKNQRQVNSDHLITTLPEDDGNYDGKKLDKALTAVDKLCGKCDESHDDACFVNQTRRMLIKAKTGVDLGNSFDGNKSLDALLKEAESIAQSSTNEDKKVACETIQEIQDETLDELREAYDSLEKKYEALSEKDVFRSTLIDEIVSTITAVSDGNFATEMPVHEDEQLGKLATAFNVMLKTINETMQNLDKLVSERSAELRMIMDTVPVGLMSIITMSGEDYRINPEYSKTCEKILGVQDLRGRNFLDAIGLTKRTGDSRKDMAKFLDLLTQELLPEEDMAGLNPFVEIEIKMMMAQSNGQKSTIT</sequence>
<dbReference type="Gene3D" id="1.10.287.130">
    <property type="match status" value="1"/>
</dbReference>
<evidence type="ECO:0000259" key="2">
    <source>
        <dbReference type="PROSITE" id="PS50885"/>
    </source>
</evidence>
<dbReference type="GO" id="GO:0016020">
    <property type="term" value="C:membrane"/>
    <property type="evidence" value="ECO:0007669"/>
    <property type="project" value="InterPro"/>
</dbReference>